<feature type="transmembrane region" description="Helical" evidence="1">
    <location>
        <begin position="12"/>
        <end position="33"/>
    </location>
</feature>
<comment type="caution">
    <text evidence="2">The sequence shown here is derived from an EMBL/GenBank/DDBJ whole genome shotgun (WGS) entry which is preliminary data.</text>
</comment>
<reference evidence="2" key="1">
    <citation type="submission" date="2023-03" db="EMBL/GenBank/DDBJ databases">
        <title>Massive genome expansion in bonnet fungi (Mycena s.s.) driven by repeated elements and novel gene families across ecological guilds.</title>
        <authorList>
            <consortium name="Lawrence Berkeley National Laboratory"/>
            <person name="Harder C.B."/>
            <person name="Miyauchi S."/>
            <person name="Viragh M."/>
            <person name="Kuo A."/>
            <person name="Thoen E."/>
            <person name="Andreopoulos B."/>
            <person name="Lu D."/>
            <person name="Skrede I."/>
            <person name="Drula E."/>
            <person name="Henrissat B."/>
            <person name="Morin E."/>
            <person name="Kohler A."/>
            <person name="Barry K."/>
            <person name="LaButti K."/>
            <person name="Morin E."/>
            <person name="Salamov A."/>
            <person name="Lipzen A."/>
            <person name="Mereny Z."/>
            <person name="Hegedus B."/>
            <person name="Baldrian P."/>
            <person name="Stursova M."/>
            <person name="Weitz H."/>
            <person name="Taylor A."/>
            <person name="Grigoriev I.V."/>
            <person name="Nagy L.G."/>
            <person name="Martin F."/>
            <person name="Kauserud H."/>
        </authorList>
    </citation>
    <scope>NUCLEOTIDE SEQUENCE</scope>
    <source>
        <strain evidence="2">CBHHK188m</strain>
    </source>
</reference>
<keyword evidence="1" id="KW-0472">Membrane</keyword>
<dbReference type="EMBL" id="JARJLG010000053">
    <property type="protein sequence ID" value="KAJ7758945.1"/>
    <property type="molecule type" value="Genomic_DNA"/>
</dbReference>
<keyword evidence="1" id="KW-0812">Transmembrane</keyword>
<feature type="transmembrane region" description="Helical" evidence="1">
    <location>
        <begin position="101"/>
        <end position="120"/>
    </location>
</feature>
<evidence type="ECO:0000313" key="3">
    <source>
        <dbReference type="Proteomes" id="UP001215280"/>
    </source>
</evidence>
<feature type="transmembrane region" description="Helical" evidence="1">
    <location>
        <begin position="202"/>
        <end position="222"/>
    </location>
</feature>
<feature type="transmembrane region" description="Helical" evidence="1">
    <location>
        <begin position="45"/>
        <end position="66"/>
    </location>
</feature>
<feature type="transmembrane region" description="Helical" evidence="1">
    <location>
        <begin position="127"/>
        <end position="145"/>
    </location>
</feature>
<keyword evidence="3" id="KW-1185">Reference proteome</keyword>
<keyword evidence="1" id="KW-1133">Transmembrane helix</keyword>
<name>A0AAD7JAB9_9AGAR</name>
<feature type="transmembrane region" description="Helical" evidence="1">
    <location>
        <begin position="228"/>
        <end position="249"/>
    </location>
</feature>
<dbReference type="AlphaFoldDB" id="A0AAD7JAB9"/>
<gene>
    <name evidence="2" type="ORF">DFH07DRAFT_817753</name>
</gene>
<proteinExistence type="predicted"/>
<organism evidence="2 3">
    <name type="scientific">Mycena maculata</name>
    <dbReference type="NCBI Taxonomy" id="230809"/>
    <lineage>
        <taxon>Eukaryota</taxon>
        <taxon>Fungi</taxon>
        <taxon>Dikarya</taxon>
        <taxon>Basidiomycota</taxon>
        <taxon>Agaricomycotina</taxon>
        <taxon>Agaricomycetes</taxon>
        <taxon>Agaricomycetidae</taxon>
        <taxon>Agaricales</taxon>
        <taxon>Marasmiineae</taxon>
        <taxon>Mycenaceae</taxon>
        <taxon>Mycena</taxon>
    </lineage>
</organism>
<evidence type="ECO:0000313" key="2">
    <source>
        <dbReference type="EMBL" id="KAJ7758945.1"/>
    </source>
</evidence>
<evidence type="ECO:0000256" key="1">
    <source>
        <dbReference type="SAM" id="Phobius"/>
    </source>
</evidence>
<accession>A0AAD7JAB9</accession>
<sequence length="299" mass="32714">MSPPWANLAGLAIGGLFYGMYLVLYLTSTYLLFRRSSGAHAGPVYRSIVFISGLILFVAVTGNWALTVARPFLGFIVFLDGTAAPKFFNDNSQITTTVQNIFAALSILIGDGMIIYRLWIVWSRNKFIIILPILTLIGLLITLVLSVQTTTHVNNIAEDKGLTPGLIFTLVTNIYCTGLTSWKIWQITRGSSPVNGNNMRDFIGIIIESSALYSGWAIFYIITHQINADVQFVALIAVPAVAGISHALIQARISMGQTVERTHLSARASSSAPLRLTTRLRSDAEASRTDILETKSVNM</sequence>
<feature type="transmembrane region" description="Helical" evidence="1">
    <location>
        <begin position="165"/>
        <end position="182"/>
    </location>
</feature>
<protein>
    <submittedName>
        <fullName evidence="2">Uncharacterized protein</fullName>
    </submittedName>
</protein>
<dbReference type="Proteomes" id="UP001215280">
    <property type="component" value="Unassembled WGS sequence"/>
</dbReference>